<dbReference type="InterPro" id="IPR036388">
    <property type="entry name" value="WH-like_DNA-bd_sf"/>
</dbReference>
<dbReference type="RefSeq" id="WP_111434427.1">
    <property type="nucleotide sequence ID" value="NZ_JACIGG010000003.1"/>
</dbReference>
<keyword evidence="2" id="KW-0238">DNA-binding</keyword>
<accession>A0A327JVA6</accession>
<evidence type="ECO:0000256" key="2">
    <source>
        <dbReference type="ARBA" id="ARBA00023125"/>
    </source>
</evidence>
<dbReference type="InterPro" id="IPR012318">
    <property type="entry name" value="HTH_CRP"/>
</dbReference>
<dbReference type="Gene3D" id="1.10.10.10">
    <property type="entry name" value="Winged helix-like DNA-binding domain superfamily/Winged helix DNA-binding domain"/>
    <property type="match status" value="1"/>
</dbReference>
<dbReference type="AlphaFoldDB" id="A0A327JVA6"/>
<dbReference type="GO" id="GO:0006355">
    <property type="term" value="P:regulation of DNA-templated transcription"/>
    <property type="evidence" value="ECO:0007669"/>
    <property type="project" value="InterPro"/>
</dbReference>
<dbReference type="Proteomes" id="UP000249299">
    <property type="component" value="Unassembled WGS sequence"/>
</dbReference>
<reference evidence="5 6" key="1">
    <citation type="submission" date="2017-07" db="EMBL/GenBank/DDBJ databases">
        <title>Draft Genome Sequences of Select Purple Nonsulfur Bacteria.</title>
        <authorList>
            <person name="Lasarre B."/>
            <person name="Mckinlay J.B."/>
        </authorList>
    </citation>
    <scope>NUCLEOTIDE SEQUENCE [LARGE SCALE GENOMIC DNA]</scope>
    <source>
        <strain evidence="5 6">DSM 11290</strain>
    </source>
</reference>
<evidence type="ECO:0000313" key="6">
    <source>
        <dbReference type="Proteomes" id="UP000249299"/>
    </source>
</evidence>
<dbReference type="SUPFAM" id="SSF46785">
    <property type="entry name" value="Winged helix' DNA-binding domain"/>
    <property type="match status" value="1"/>
</dbReference>
<dbReference type="InterPro" id="IPR018490">
    <property type="entry name" value="cNMP-bd_dom_sf"/>
</dbReference>
<dbReference type="EMBL" id="NPEV01000021">
    <property type="protein sequence ID" value="RAI27138.1"/>
    <property type="molecule type" value="Genomic_DNA"/>
</dbReference>
<comment type="caution">
    <text evidence="5">The sequence shown here is derived from an EMBL/GenBank/DDBJ whole genome shotgun (WGS) entry which is preliminary data.</text>
</comment>
<dbReference type="GO" id="GO:0003677">
    <property type="term" value="F:DNA binding"/>
    <property type="evidence" value="ECO:0007669"/>
    <property type="project" value="UniProtKB-KW"/>
</dbReference>
<evidence type="ECO:0000256" key="3">
    <source>
        <dbReference type="ARBA" id="ARBA00023163"/>
    </source>
</evidence>
<dbReference type="SUPFAM" id="SSF51206">
    <property type="entry name" value="cAMP-binding domain-like"/>
    <property type="match status" value="1"/>
</dbReference>
<dbReference type="CDD" id="cd00038">
    <property type="entry name" value="CAP_ED"/>
    <property type="match status" value="1"/>
</dbReference>
<keyword evidence="6" id="KW-1185">Reference proteome</keyword>
<dbReference type="Gene3D" id="2.60.120.10">
    <property type="entry name" value="Jelly Rolls"/>
    <property type="match status" value="1"/>
</dbReference>
<dbReference type="Pfam" id="PF13545">
    <property type="entry name" value="HTH_Crp_2"/>
    <property type="match status" value="1"/>
</dbReference>
<evidence type="ECO:0000313" key="5">
    <source>
        <dbReference type="EMBL" id="RAI27138.1"/>
    </source>
</evidence>
<organism evidence="5 6">
    <name type="scientific">Rhodobium orientis</name>
    <dbReference type="NCBI Taxonomy" id="34017"/>
    <lineage>
        <taxon>Bacteria</taxon>
        <taxon>Pseudomonadati</taxon>
        <taxon>Pseudomonadota</taxon>
        <taxon>Alphaproteobacteria</taxon>
        <taxon>Hyphomicrobiales</taxon>
        <taxon>Rhodobiaceae</taxon>
        <taxon>Rhodobium</taxon>
    </lineage>
</organism>
<proteinExistence type="predicted"/>
<dbReference type="PROSITE" id="PS51063">
    <property type="entry name" value="HTH_CRP_2"/>
    <property type="match status" value="1"/>
</dbReference>
<evidence type="ECO:0000259" key="4">
    <source>
        <dbReference type="PROSITE" id="PS51063"/>
    </source>
</evidence>
<dbReference type="SMART" id="SM00419">
    <property type="entry name" value="HTH_CRP"/>
    <property type="match status" value="1"/>
</dbReference>
<gene>
    <name evidence="5" type="ORF">CH339_11060</name>
</gene>
<feature type="domain" description="HTH crp-type" evidence="4">
    <location>
        <begin position="131"/>
        <end position="200"/>
    </location>
</feature>
<dbReference type="InterPro" id="IPR036390">
    <property type="entry name" value="WH_DNA-bd_sf"/>
</dbReference>
<dbReference type="InterPro" id="IPR000595">
    <property type="entry name" value="cNMP-bd_dom"/>
</dbReference>
<evidence type="ECO:0000256" key="1">
    <source>
        <dbReference type="ARBA" id="ARBA00023015"/>
    </source>
</evidence>
<dbReference type="OrthoDB" id="7263823at2"/>
<sequence>MSRSNPPAPGLPDWLGQLDEGRRQNFAAGEMISQPEADDNRLFVLTSGRARIWLAGESRALTLALLGPGGIYVTHTRAWVEALEAAETRSWPLSELRALIAERPELAIAALGEIGQVLSGAITLIEDLAFRRVEARLARLLITEAGRQGTDVVHLPESTETLASLCGTSRQTLSTLLNRMVRTGLIARPDRRHLAIADPAGLRDIAELSDG</sequence>
<name>A0A327JVA6_9HYPH</name>
<keyword evidence="3" id="KW-0804">Transcription</keyword>
<keyword evidence="1" id="KW-0805">Transcription regulation</keyword>
<protein>
    <submittedName>
        <fullName evidence="5">Crp/Fnr family transcriptional regulator</fullName>
    </submittedName>
</protein>
<dbReference type="InterPro" id="IPR014710">
    <property type="entry name" value="RmlC-like_jellyroll"/>
</dbReference>